<organism evidence="1 2">
    <name type="scientific">Solanum commersonii</name>
    <name type="common">Commerson's wild potato</name>
    <name type="synonym">Commerson's nightshade</name>
    <dbReference type="NCBI Taxonomy" id="4109"/>
    <lineage>
        <taxon>Eukaryota</taxon>
        <taxon>Viridiplantae</taxon>
        <taxon>Streptophyta</taxon>
        <taxon>Embryophyta</taxon>
        <taxon>Tracheophyta</taxon>
        <taxon>Spermatophyta</taxon>
        <taxon>Magnoliopsida</taxon>
        <taxon>eudicotyledons</taxon>
        <taxon>Gunneridae</taxon>
        <taxon>Pentapetalae</taxon>
        <taxon>asterids</taxon>
        <taxon>lamiids</taxon>
        <taxon>Solanales</taxon>
        <taxon>Solanaceae</taxon>
        <taxon>Solanoideae</taxon>
        <taxon>Solaneae</taxon>
        <taxon>Solanum</taxon>
    </lineage>
</organism>
<dbReference type="Proteomes" id="UP000824120">
    <property type="component" value="Chromosome 5"/>
</dbReference>
<accession>A0A9J5Z440</accession>
<comment type="caution">
    <text evidence="1">The sequence shown here is derived from an EMBL/GenBank/DDBJ whole genome shotgun (WGS) entry which is preliminary data.</text>
</comment>
<keyword evidence="2" id="KW-1185">Reference proteome</keyword>
<reference evidence="1 2" key="1">
    <citation type="submission" date="2020-09" db="EMBL/GenBank/DDBJ databases">
        <title>De no assembly of potato wild relative species, Solanum commersonii.</title>
        <authorList>
            <person name="Cho K."/>
        </authorList>
    </citation>
    <scope>NUCLEOTIDE SEQUENCE [LARGE SCALE GENOMIC DNA]</scope>
    <source>
        <strain evidence="1">LZ3.2</strain>
        <tissue evidence="1">Leaf</tissue>
    </source>
</reference>
<sequence length="82" mass="8801">MRHCASGAFGGITAVRCDTLVGQIHSLQTMARGMGRYSTFGHPEGDINFCGQVLPFLVCRCHTKAIIKSAWGRRSCSGIGSK</sequence>
<protein>
    <submittedName>
        <fullName evidence="1">Uncharacterized protein</fullName>
    </submittedName>
</protein>
<name>A0A9J5Z440_SOLCO</name>
<gene>
    <name evidence="1" type="ORF">H5410_027704</name>
</gene>
<proteinExistence type="predicted"/>
<dbReference type="EMBL" id="JACXVP010000005">
    <property type="protein sequence ID" value="KAG5606212.1"/>
    <property type="molecule type" value="Genomic_DNA"/>
</dbReference>
<evidence type="ECO:0000313" key="2">
    <source>
        <dbReference type="Proteomes" id="UP000824120"/>
    </source>
</evidence>
<dbReference type="AlphaFoldDB" id="A0A9J5Z440"/>
<evidence type="ECO:0000313" key="1">
    <source>
        <dbReference type="EMBL" id="KAG5606212.1"/>
    </source>
</evidence>